<evidence type="ECO:0000313" key="2">
    <source>
        <dbReference type="EMBL" id="ONK65093.1"/>
    </source>
</evidence>
<dbReference type="Proteomes" id="UP000243459">
    <property type="component" value="Chromosome 7"/>
</dbReference>
<evidence type="ECO:0000313" key="3">
    <source>
        <dbReference type="Proteomes" id="UP000243459"/>
    </source>
</evidence>
<keyword evidence="1" id="KW-1133">Transmembrane helix</keyword>
<keyword evidence="1" id="KW-0472">Membrane</keyword>
<dbReference type="EMBL" id="CM007387">
    <property type="protein sequence ID" value="ONK65093.1"/>
    <property type="molecule type" value="Genomic_DNA"/>
</dbReference>
<sequence>MFQLVLQQKKEFPISAGPDNGNWLIDMALMVLVLLLHTKFWNLLVVSVLLDMDRLVLVYVCSRDASASWIWYSVMLIKGIWILVYYCSKGACVSWLWYSDFLSSDLDLDLNPKPDSTLPPLALPRPAARTCRRLQLTM</sequence>
<reference evidence="3" key="1">
    <citation type="journal article" date="2017" name="Nat. Commun.">
        <title>The asparagus genome sheds light on the origin and evolution of a young Y chromosome.</title>
        <authorList>
            <person name="Harkess A."/>
            <person name="Zhou J."/>
            <person name="Xu C."/>
            <person name="Bowers J.E."/>
            <person name="Van der Hulst R."/>
            <person name="Ayyampalayam S."/>
            <person name="Mercati F."/>
            <person name="Riccardi P."/>
            <person name="McKain M.R."/>
            <person name="Kakrana A."/>
            <person name="Tang H."/>
            <person name="Ray J."/>
            <person name="Groenendijk J."/>
            <person name="Arikit S."/>
            <person name="Mathioni S.M."/>
            <person name="Nakano M."/>
            <person name="Shan H."/>
            <person name="Telgmann-Rauber A."/>
            <person name="Kanno A."/>
            <person name="Yue Z."/>
            <person name="Chen H."/>
            <person name="Li W."/>
            <person name="Chen Y."/>
            <person name="Xu X."/>
            <person name="Zhang Y."/>
            <person name="Luo S."/>
            <person name="Chen H."/>
            <person name="Gao J."/>
            <person name="Mao Z."/>
            <person name="Pires J.C."/>
            <person name="Luo M."/>
            <person name="Kudrna D."/>
            <person name="Wing R.A."/>
            <person name="Meyers B.C."/>
            <person name="Yi K."/>
            <person name="Kong H."/>
            <person name="Lavrijsen P."/>
            <person name="Sunseri F."/>
            <person name="Falavigna A."/>
            <person name="Ye Y."/>
            <person name="Leebens-Mack J.H."/>
            <person name="Chen G."/>
        </authorList>
    </citation>
    <scope>NUCLEOTIDE SEQUENCE [LARGE SCALE GENOMIC DNA]</scope>
    <source>
        <strain evidence="3">cv. DH0086</strain>
    </source>
</reference>
<keyword evidence="3" id="KW-1185">Reference proteome</keyword>
<name>A0A5P1EH89_ASPOF</name>
<feature type="transmembrane region" description="Helical" evidence="1">
    <location>
        <begin position="69"/>
        <end position="87"/>
    </location>
</feature>
<dbReference type="AlphaFoldDB" id="A0A5P1EH89"/>
<gene>
    <name evidence="2" type="ORF">A4U43_C07F33550</name>
</gene>
<keyword evidence="1" id="KW-0812">Transmembrane</keyword>
<dbReference type="Gramene" id="ONK65093">
    <property type="protein sequence ID" value="ONK65093"/>
    <property type="gene ID" value="A4U43_C07F33550"/>
</dbReference>
<feature type="transmembrane region" description="Helical" evidence="1">
    <location>
        <begin position="21"/>
        <end position="49"/>
    </location>
</feature>
<proteinExistence type="predicted"/>
<organism evidence="2 3">
    <name type="scientific">Asparagus officinalis</name>
    <name type="common">Garden asparagus</name>
    <dbReference type="NCBI Taxonomy" id="4686"/>
    <lineage>
        <taxon>Eukaryota</taxon>
        <taxon>Viridiplantae</taxon>
        <taxon>Streptophyta</taxon>
        <taxon>Embryophyta</taxon>
        <taxon>Tracheophyta</taxon>
        <taxon>Spermatophyta</taxon>
        <taxon>Magnoliopsida</taxon>
        <taxon>Liliopsida</taxon>
        <taxon>Asparagales</taxon>
        <taxon>Asparagaceae</taxon>
        <taxon>Asparagoideae</taxon>
        <taxon>Asparagus</taxon>
    </lineage>
</organism>
<protein>
    <submittedName>
        <fullName evidence="2">Uncharacterized protein</fullName>
    </submittedName>
</protein>
<accession>A0A5P1EH89</accession>
<evidence type="ECO:0000256" key="1">
    <source>
        <dbReference type="SAM" id="Phobius"/>
    </source>
</evidence>